<evidence type="ECO:0000259" key="2">
    <source>
        <dbReference type="Pfam" id="PF07715"/>
    </source>
</evidence>
<dbReference type="InterPro" id="IPR018247">
    <property type="entry name" value="EF_Hand_1_Ca_BS"/>
</dbReference>
<evidence type="ECO:0000313" key="3">
    <source>
        <dbReference type="EMBL" id="TCO10698.1"/>
    </source>
</evidence>
<dbReference type="SUPFAM" id="SSF56935">
    <property type="entry name" value="Porins"/>
    <property type="match status" value="1"/>
</dbReference>
<accession>A0A4R2GNW5</accession>
<dbReference type="RefSeq" id="WP_132431395.1">
    <property type="nucleotide sequence ID" value="NZ_SLWK01000001.1"/>
</dbReference>
<name>A0A4R2GNW5_9BACT</name>
<dbReference type="EMBL" id="SLWK01000001">
    <property type="protein sequence ID" value="TCO10698.1"/>
    <property type="molecule type" value="Genomic_DNA"/>
</dbReference>
<evidence type="ECO:0000256" key="1">
    <source>
        <dbReference type="SAM" id="SignalP"/>
    </source>
</evidence>
<proteinExistence type="predicted"/>
<gene>
    <name evidence="3" type="ORF">EV194_101329</name>
</gene>
<organism evidence="3 4">
    <name type="scientific">Natronoflexus pectinivorans</name>
    <dbReference type="NCBI Taxonomy" id="682526"/>
    <lineage>
        <taxon>Bacteria</taxon>
        <taxon>Pseudomonadati</taxon>
        <taxon>Bacteroidota</taxon>
        <taxon>Bacteroidia</taxon>
        <taxon>Marinilabiliales</taxon>
        <taxon>Marinilabiliaceae</taxon>
        <taxon>Natronoflexus</taxon>
    </lineage>
</organism>
<reference evidence="3 4" key="1">
    <citation type="submission" date="2019-03" db="EMBL/GenBank/DDBJ databases">
        <title>Genomic Encyclopedia of Type Strains, Phase IV (KMG-IV): sequencing the most valuable type-strain genomes for metagenomic binning, comparative biology and taxonomic classification.</title>
        <authorList>
            <person name="Goeker M."/>
        </authorList>
    </citation>
    <scope>NUCLEOTIDE SEQUENCE [LARGE SCALE GENOMIC DNA]</scope>
    <source>
        <strain evidence="3 4">DSM 24179</strain>
    </source>
</reference>
<dbReference type="Pfam" id="PF07715">
    <property type="entry name" value="Plug"/>
    <property type="match status" value="1"/>
</dbReference>
<dbReference type="InterPro" id="IPR012910">
    <property type="entry name" value="Plug_dom"/>
</dbReference>
<dbReference type="PROSITE" id="PS00018">
    <property type="entry name" value="EF_HAND_1"/>
    <property type="match status" value="1"/>
</dbReference>
<feature type="domain" description="TonB-dependent receptor plug" evidence="2">
    <location>
        <begin position="84"/>
        <end position="138"/>
    </location>
</feature>
<protein>
    <submittedName>
        <fullName evidence="3">TonB-linked SusC/RagA family outer membrane protein</fullName>
    </submittedName>
</protein>
<dbReference type="OrthoDB" id="9768177at2"/>
<keyword evidence="1" id="KW-0732">Signal</keyword>
<dbReference type="InterPro" id="IPR023996">
    <property type="entry name" value="TonB-dep_OMP_SusC/RagA"/>
</dbReference>
<dbReference type="AlphaFoldDB" id="A0A4R2GNW5"/>
<dbReference type="InterPro" id="IPR037066">
    <property type="entry name" value="Plug_dom_sf"/>
</dbReference>
<dbReference type="Proteomes" id="UP000295221">
    <property type="component" value="Unassembled WGS sequence"/>
</dbReference>
<evidence type="ECO:0000313" key="4">
    <source>
        <dbReference type="Proteomes" id="UP000295221"/>
    </source>
</evidence>
<dbReference type="NCBIfam" id="TIGR04056">
    <property type="entry name" value="OMP_RagA_SusC"/>
    <property type="match status" value="1"/>
</dbReference>
<dbReference type="Gene3D" id="2.170.130.10">
    <property type="entry name" value="TonB-dependent receptor, plug domain"/>
    <property type="match status" value="1"/>
</dbReference>
<keyword evidence="4" id="KW-1185">Reference proteome</keyword>
<feature type="chain" id="PRO_5020245445" evidence="1">
    <location>
        <begin position="24"/>
        <end position="945"/>
    </location>
</feature>
<sequence>MKYIYIGLAICIVLAFSSLKASAQVDLAETENLDNDSIQRKVEVAFRSINEQDLLGGVSVIDVEALTEKSYTLSSLAFVENAVGGVNGNIWGMNEMLVVVDGMVRDANNVLPTEIQQITILKGAAAVVLYGSRASKGVIQITTKRGKIGDPSLNIRVNTGVHVPKSYPKYLGSAEYMTFYNEARVNDRLDPSFSIEDIYRHSTGDNPYRYPNLNMYSSEYLKSMYNQSEGIAEIFGGDERVRYYATTGYYRQGSLLDVGNTSDNYISRMFARGNLDMDLHENLSVRADANATFYDASDARSNWWGGAANLRPNRVAPLIPLSYLEANDDISWATINASRYIIDGKYFLGGTQADQGNPIADAYAAGSNKYVSRQFQFNTRFDLDLKSVLEGLKFRTWYGIDYALTYNQTYFNEYAIYAPTWTNYDGPDRIASVTQFGVDRRSGREYVENSAYRYTYNVGGMFDFSRTVNENHNWYGMVVANVWQRRMSGEYHNLTNVNLGVQASYNFDHKYYVDFSSALPYSAKLPSANRLGFSPTVTLGWRPVKEDFFGTTVFDDLMLTVSGGIINQDMDIRTDDNQMGYYLYKAVLERDGWFSWADNEGQAAARINRSDNPDLNYIKRKEINVGLRGSLLNRFMTFDFNYFRGTMDGGITRRSSQYPIYFTQVGYPSGSLIPYVNYNIDDRSGFDFSMYFNQDVGALDLTLGVSGMYSKTEASRRDEVFSPENAHLSSIGYHVNGIWGLKSDGFFRDQDDIQNSPIHSFGEIVRPGDIKYKDINGDGYIDNDDMVFLGRWDTPFRLGVNFTAKWRNFTLFAMANGYFGGYGLKNSSYYWVSGEGKYSDIVRDRWTEDTKDTATFPRLTTGNGANNFRASDFWLYKTDRVNLSQVQITYDIPESSLQGTFIKGLSVYVGGYDLLTISKERKHLEMNVGSAPQTRFYNIGVKGFF</sequence>
<feature type="signal peptide" evidence="1">
    <location>
        <begin position="1"/>
        <end position="23"/>
    </location>
</feature>
<comment type="caution">
    <text evidence="3">The sequence shown here is derived from an EMBL/GenBank/DDBJ whole genome shotgun (WGS) entry which is preliminary data.</text>
</comment>